<reference evidence="7 8" key="1">
    <citation type="submission" date="2018-07" db="EMBL/GenBank/DDBJ databases">
        <authorList>
            <person name="Peeters C."/>
        </authorList>
    </citation>
    <scope>NUCLEOTIDE SEQUENCE [LARGE SCALE GENOMIC DNA]</scope>
    <source>
        <strain evidence="7 8">LMG 3411</strain>
    </source>
</reference>
<evidence type="ECO:0000256" key="2">
    <source>
        <dbReference type="ARBA" id="ARBA00022630"/>
    </source>
</evidence>
<dbReference type="SUPFAM" id="SSF56645">
    <property type="entry name" value="Acyl-CoA dehydrogenase NM domain-like"/>
    <property type="match status" value="1"/>
</dbReference>
<keyword evidence="2" id="KW-0285">Flavoprotein</keyword>
<dbReference type="InterPro" id="IPR006091">
    <property type="entry name" value="Acyl-CoA_Oxase/DH_mid-dom"/>
</dbReference>
<evidence type="ECO:0000259" key="6">
    <source>
        <dbReference type="Pfam" id="PF02771"/>
    </source>
</evidence>
<dbReference type="InterPro" id="IPR046373">
    <property type="entry name" value="Acyl-CoA_Oxase/DH_mid-dom_sf"/>
</dbReference>
<sequence length="420" mass="45598">MKPAHTAQIRVFTASSANWSACVGAVPPHVPGTILGAINDALRLAAIPAQDEALRSSVRAFLREALRDMPADLRARSWMGYDADFSRALARQGWLGLTLPAVYGGAARSNFARFVLSEELLAAGAPVSAHWIADRQTAPLILRYGSQAQRDFYLPRIIRGEAFFAIGMSEPDTGSDLASVRTRATPDAAGWRLNGRKIWTTNAHRSHYMCALVRTSGVAEDRHRGLSQVIFDLSLPGIEIRPIRDITGDSHFCEVLFDNVLLPPDALIGEEGSGWQQVTAELALERSGPERIYSSMVLIDGWLAHLRRAGAPDPEQIRLAGRLAGRLAVLRGMSLAVTQRLNDGADASLAAVLVKDLGTEFEQAVPEWIGRALRAGTGPAPDEVLARTLAYLTLINPTFSLRGGTRHILRGIIARELGLR</sequence>
<gene>
    <name evidence="7" type="ORF">AGI3411_01850</name>
</gene>
<dbReference type="GO" id="GO:0005886">
    <property type="term" value="C:plasma membrane"/>
    <property type="evidence" value="ECO:0007669"/>
    <property type="project" value="TreeGrafter"/>
</dbReference>
<keyword evidence="8" id="KW-1185">Reference proteome</keyword>
<dbReference type="AlphaFoldDB" id="A0A446CAM8"/>
<dbReference type="EC" id="1.3.99.-" evidence="7"/>
<evidence type="ECO:0000259" key="5">
    <source>
        <dbReference type="Pfam" id="PF02770"/>
    </source>
</evidence>
<feature type="domain" description="Acyl-CoA oxidase/dehydrogenase middle" evidence="5">
    <location>
        <begin position="165"/>
        <end position="260"/>
    </location>
</feature>
<protein>
    <submittedName>
        <fullName evidence="7">Acyl-CoA dehydrogenase FadE26</fullName>
        <ecNumber evidence="7">1.3.99.-</ecNumber>
    </submittedName>
</protein>
<dbReference type="Pfam" id="PF02770">
    <property type="entry name" value="Acyl-CoA_dh_M"/>
    <property type="match status" value="1"/>
</dbReference>
<dbReference type="InterPro" id="IPR037069">
    <property type="entry name" value="AcylCoA_DH/ox_N_sf"/>
</dbReference>
<proteinExistence type="predicted"/>
<organism evidence="7 8">
    <name type="scientific">Achromobacter agilis</name>
    <dbReference type="NCBI Taxonomy" id="1353888"/>
    <lineage>
        <taxon>Bacteria</taxon>
        <taxon>Pseudomonadati</taxon>
        <taxon>Pseudomonadota</taxon>
        <taxon>Betaproteobacteria</taxon>
        <taxon>Burkholderiales</taxon>
        <taxon>Alcaligenaceae</taxon>
        <taxon>Achromobacter</taxon>
    </lineage>
</organism>
<dbReference type="InterPro" id="IPR013786">
    <property type="entry name" value="AcylCoA_DH/ox_N"/>
</dbReference>
<feature type="domain" description="Acyl-CoA dehydrogenase/oxidase N-terminal" evidence="6">
    <location>
        <begin position="50"/>
        <end position="161"/>
    </location>
</feature>
<dbReference type="FunFam" id="2.40.110.10:FF:000011">
    <property type="entry name" value="Acyl-CoA dehydrogenase FadE34"/>
    <property type="match status" value="1"/>
</dbReference>
<dbReference type="Gene3D" id="1.10.540.10">
    <property type="entry name" value="Acyl-CoA dehydrogenase/oxidase, N-terminal domain"/>
    <property type="match status" value="1"/>
</dbReference>
<dbReference type="GO" id="GO:0050660">
    <property type="term" value="F:flavin adenine dinucleotide binding"/>
    <property type="evidence" value="ECO:0007669"/>
    <property type="project" value="InterPro"/>
</dbReference>
<dbReference type="Pfam" id="PF02771">
    <property type="entry name" value="Acyl-CoA_dh_N"/>
    <property type="match status" value="1"/>
</dbReference>
<dbReference type="Gene3D" id="1.20.140.10">
    <property type="entry name" value="Butyryl-CoA Dehydrogenase, subunit A, domain 3"/>
    <property type="match status" value="1"/>
</dbReference>
<evidence type="ECO:0000313" key="7">
    <source>
        <dbReference type="EMBL" id="SSW64968.1"/>
    </source>
</evidence>
<dbReference type="PANTHER" id="PTHR43292:SF4">
    <property type="entry name" value="ACYL-COA DEHYDROGENASE FADE34"/>
    <property type="match status" value="1"/>
</dbReference>
<dbReference type="InterPro" id="IPR052161">
    <property type="entry name" value="Mycobact_Acyl-CoA_DH"/>
</dbReference>
<evidence type="ECO:0000313" key="8">
    <source>
        <dbReference type="Proteomes" id="UP000289184"/>
    </source>
</evidence>
<keyword evidence="4 7" id="KW-0560">Oxidoreductase</keyword>
<dbReference type="PANTHER" id="PTHR43292">
    <property type="entry name" value="ACYL-COA DEHYDROGENASE"/>
    <property type="match status" value="1"/>
</dbReference>
<evidence type="ECO:0000256" key="3">
    <source>
        <dbReference type="ARBA" id="ARBA00022827"/>
    </source>
</evidence>
<dbReference type="Proteomes" id="UP000289184">
    <property type="component" value="Unassembled WGS sequence"/>
</dbReference>
<name>A0A446CAM8_9BURK</name>
<dbReference type="InterPro" id="IPR009100">
    <property type="entry name" value="AcylCoA_DH/oxidase_NM_dom_sf"/>
</dbReference>
<comment type="cofactor">
    <cofactor evidence="1">
        <name>FAD</name>
        <dbReference type="ChEBI" id="CHEBI:57692"/>
    </cofactor>
</comment>
<evidence type="ECO:0000256" key="1">
    <source>
        <dbReference type="ARBA" id="ARBA00001974"/>
    </source>
</evidence>
<evidence type="ECO:0000256" key="4">
    <source>
        <dbReference type="ARBA" id="ARBA00023002"/>
    </source>
</evidence>
<keyword evidence="3" id="KW-0274">FAD</keyword>
<dbReference type="GO" id="GO:0016627">
    <property type="term" value="F:oxidoreductase activity, acting on the CH-CH group of donors"/>
    <property type="evidence" value="ECO:0007669"/>
    <property type="project" value="InterPro"/>
</dbReference>
<accession>A0A446CAM8</accession>
<dbReference type="Gene3D" id="2.40.110.10">
    <property type="entry name" value="Butyryl-CoA Dehydrogenase, subunit A, domain 2"/>
    <property type="match status" value="1"/>
</dbReference>
<dbReference type="EMBL" id="UFQB01000006">
    <property type="protein sequence ID" value="SSW64968.1"/>
    <property type="molecule type" value="Genomic_DNA"/>
</dbReference>